<dbReference type="Proteomes" id="UP000481033">
    <property type="component" value="Unassembled WGS sequence"/>
</dbReference>
<reference evidence="5 6" key="1">
    <citation type="journal article" date="2020" name="Microb. Ecol.">
        <title>Ecogenomics of the Marine Benthic Filamentous Cyanobacterium Adonisia.</title>
        <authorList>
            <person name="Walter J.M."/>
            <person name="Coutinho F.H."/>
            <person name="Leomil L."/>
            <person name="Hargreaves P.I."/>
            <person name="Campeao M.E."/>
            <person name="Vieira V.V."/>
            <person name="Silva B.S."/>
            <person name="Fistarol G.O."/>
            <person name="Salomon P.S."/>
            <person name="Sawabe T."/>
            <person name="Mino S."/>
            <person name="Hosokawa M."/>
            <person name="Miyashita H."/>
            <person name="Maruyama F."/>
            <person name="van Verk M.C."/>
            <person name="Dutilh B.E."/>
            <person name="Thompson C.C."/>
            <person name="Thompson F.L."/>
        </authorList>
    </citation>
    <scope>NUCLEOTIDE SEQUENCE [LARGE SCALE GENOMIC DNA]</scope>
    <source>
        <strain evidence="5 6">CCMR0081</strain>
    </source>
</reference>
<dbReference type="EMBL" id="QXHD01000003">
    <property type="protein sequence ID" value="NEZ54850.1"/>
    <property type="molecule type" value="Genomic_DNA"/>
</dbReference>
<dbReference type="AlphaFoldDB" id="A0A6M0RG29"/>
<proteinExistence type="inferred from homology"/>
<dbReference type="InterPro" id="IPR051600">
    <property type="entry name" value="Beta-PGM-like"/>
</dbReference>
<keyword evidence="6" id="KW-1185">Reference proteome</keyword>
<dbReference type="Gene3D" id="3.40.50.1000">
    <property type="entry name" value="HAD superfamily/HAD-like"/>
    <property type="match status" value="1"/>
</dbReference>
<name>A0A6M0RG29_9CYAN</name>
<comment type="cofactor">
    <cofactor evidence="1">
        <name>Mg(2+)</name>
        <dbReference type="ChEBI" id="CHEBI:18420"/>
    </cofactor>
</comment>
<dbReference type="RefSeq" id="WP_163696516.1">
    <property type="nucleotide sequence ID" value="NZ_QXHD01000003.1"/>
</dbReference>
<dbReference type="Pfam" id="PF00702">
    <property type="entry name" value="Hydrolase"/>
    <property type="match status" value="1"/>
</dbReference>
<dbReference type="InterPro" id="IPR036412">
    <property type="entry name" value="HAD-like_sf"/>
</dbReference>
<keyword evidence="3" id="KW-0479">Metal-binding</keyword>
<dbReference type="InterPro" id="IPR023214">
    <property type="entry name" value="HAD_sf"/>
</dbReference>
<gene>
    <name evidence="5" type="ORF">DXZ20_03920</name>
</gene>
<comment type="similarity">
    <text evidence="2">Belongs to the HAD-like hydrolase superfamily. CbbY/CbbZ/Gph/YieH family.</text>
</comment>
<evidence type="ECO:0000256" key="3">
    <source>
        <dbReference type="ARBA" id="ARBA00022723"/>
    </source>
</evidence>
<evidence type="ECO:0000313" key="5">
    <source>
        <dbReference type="EMBL" id="NEZ54850.1"/>
    </source>
</evidence>
<sequence>MLKAVFWGFHGVIINDDDIHPQLIAQLLLSENLRFNLEEYQEMYLGRSDRARLTAILQTRGRFVRDDYLDGLLRKKAEGYGEWLRSQPKLALYAGVDDLLYRIRSKQYVTAIVTGAQRADVEQVLTAAKLTDQFSLVVSASDMPVAASKPAPDSYLAAIDQLNLLNPELALTPQNCLAIESCFAGVEAAKAANIPVVGVAQIYPYHMMQRCATWAVDYLNEIDFDWIAPRYERGSNAATMEEKPAV</sequence>
<dbReference type="PANTHER" id="PTHR46193">
    <property type="entry name" value="6-PHOSPHOGLUCONATE PHOSPHATASE"/>
    <property type="match status" value="1"/>
</dbReference>
<evidence type="ECO:0000313" key="6">
    <source>
        <dbReference type="Proteomes" id="UP000481033"/>
    </source>
</evidence>
<dbReference type="GO" id="GO:0046872">
    <property type="term" value="F:metal ion binding"/>
    <property type="evidence" value="ECO:0007669"/>
    <property type="project" value="UniProtKB-KW"/>
</dbReference>
<dbReference type="SUPFAM" id="SSF56784">
    <property type="entry name" value="HAD-like"/>
    <property type="match status" value="1"/>
</dbReference>
<organism evidence="5 6">
    <name type="scientific">Adonisia turfae CCMR0081</name>
    <dbReference type="NCBI Taxonomy" id="2292702"/>
    <lineage>
        <taxon>Bacteria</taxon>
        <taxon>Bacillati</taxon>
        <taxon>Cyanobacteriota</taxon>
        <taxon>Adonisia</taxon>
        <taxon>Adonisia turfae</taxon>
    </lineage>
</organism>
<comment type="caution">
    <text evidence="5">The sequence shown here is derived from an EMBL/GenBank/DDBJ whole genome shotgun (WGS) entry which is preliminary data.</text>
</comment>
<dbReference type="PANTHER" id="PTHR46193:SF21">
    <property type="entry name" value="SLL1138 PROTEIN"/>
    <property type="match status" value="1"/>
</dbReference>
<dbReference type="CDD" id="cd07505">
    <property type="entry name" value="HAD_BPGM-like"/>
    <property type="match status" value="1"/>
</dbReference>
<evidence type="ECO:0000256" key="1">
    <source>
        <dbReference type="ARBA" id="ARBA00001946"/>
    </source>
</evidence>
<protein>
    <submittedName>
        <fullName evidence="5">HAD family phosphatase</fullName>
    </submittedName>
</protein>
<dbReference type="GO" id="GO:0003824">
    <property type="term" value="F:catalytic activity"/>
    <property type="evidence" value="ECO:0007669"/>
    <property type="project" value="UniProtKB-ARBA"/>
</dbReference>
<keyword evidence="4" id="KW-0460">Magnesium</keyword>
<dbReference type="Gene3D" id="1.10.150.240">
    <property type="entry name" value="Putative phosphatase, domain 2"/>
    <property type="match status" value="1"/>
</dbReference>
<evidence type="ECO:0000256" key="2">
    <source>
        <dbReference type="ARBA" id="ARBA00006171"/>
    </source>
</evidence>
<evidence type="ECO:0000256" key="4">
    <source>
        <dbReference type="ARBA" id="ARBA00022842"/>
    </source>
</evidence>
<accession>A0A6M0RG29</accession>
<dbReference type="InterPro" id="IPR023198">
    <property type="entry name" value="PGP-like_dom2"/>
</dbReference>